<dbReference type="Pfam" id="PF07980">
    <property type="entry name" value="SusD_RagB"/>
    <property type="match status" value="1"/>
</dbReference>
<name>A0A4R7CTD8_9SPHI</name>
<dbReference type="InterPro" id="IPR012944">
    <property type="entry name" value="SusD_RagB_dom"/>
</dbReference>
<comment type="subcellular location">
    <subcellularLocation>
        <location evidence="1">Cell outer membrane</location>
    </subcellularLocation>
</comment>
<keyword evidence="5" id="KW-0998">Cell outer membrane</keyword>
<evidence type="ECO:0000259" key="6">
    <source>
        <dbReference type="Pfam" id="PF07980"/>
    </source>
</evidence>
<evidence type="ECO:0000256" key="3">
    <source>
        <dbReference type="ARBA" id="ARBA00022729"/>
    </source>
</evidence>
<accession>A0A4R7CTD8</accession>
<dbReference type="Gene3D" id="1.25.40.390">
    <property type="match status" value="1"/>
</dbReference>
<dbReference type="EMBL" id="SNZV01000011">
    <property type="protein sequence ID" value="TDS08886.1"/>
    <property type="molecule type" value="Genomic_DNA"/>
</dbReference>
<evidence type="ECO:0000256" key="2">
    <source>
        <dbReference type="ARBA" id="ARBA00006275"/>
    </source>
</evidence>
<proteinExistence type="inferred from homology"/>
<dbReference type="SUPFAM" id="SSF48452">
    <property type="entry name" value="TPR-like"/>
    <property type="match status" value="1"/>
</dbReference>
<reference evidence="7 8" key="1">
    <citation type="submission" date="2019-03" db="EMBL/GenBank/DDBJ databases">
        <title>Genomic Encyclopedia of Type Strains, Phase III (KMG-III): the genomes of soil and plant-associated and newly described type strains.</title>
        <authorList>
            <person name="Whitman W."/>
        </authorList>
    </citation>
    <scope>NUCLEOTIDE SEQUENCE [LARGE SCALE GENOMIC DNA]</scope>
    <source>
        <strain evidence="7 8">CGMCC 1.12801</strain>
    </source>
</reference>
<sequence length="511" mass="58057">MKNIFIFALVFLHVSCKEFLDVKPVGRLIPSQVEDFENILNSSTTLDYHFFDNNRGSSYAFLGDNFTISDNQARFLYVSTHPNIDRYAAFTFYRPYLDPNKPQYTWEWGIYSAVGLFNTVISGVAELKATETELGKTVVAQAKAGRAWSYMVATMGYGPIYDPNGDNSAKVLPFRVSADPSSANPQLSTTRELFDLIEEDLQAALDAPAQVSNPSRADKTAVYGLRAMFYMYKRDWAAVVQNANEAWELAIAQKGGPDGLIYDYNTFSYNVRTGASPPPGVDVEVSSELVGPDQNLQQTYHRENLFYRIAPQGTEAYPSDDFLDNFDKENDRRYQLFALKSLGYNTKQGVNTYSDGVVIKYYKGAKMNINQGLTYPELILMRAEANARLNNLPEALADINLLRKYRYSGNNRELANGTELNQDQLLQEILNERRRELPIESFQRTFDIKRLALDTGKPWCKSTVVHRIGDREYTAPVNNEFFSLPISNIIIQFNPQWGLPLDNRPYLPKDQ</sequence>
<keyword evidence="3" id="KW-0732">Signal</keyword>
<organism evidence="7 8">
    <name type="scientific">Sphingobacterium paludis</name>
    <dbReference type="NCBI Taxonomy" id="1476465"/>
    <lineage>
        <taxon>Bacteria</taxon>
        <taxon>Pseudomonadati</taxon>
        <taxon>Bacteroidota</taxon>
        <taxon>Sphingobacteriia</taxon>
        <taxon>Sphingobacteriales</taxon>
        <taxon>Sphingobacteriaceae</taxon>
        <taxon>Sphingobacterium</taxon>
    </lineage>
</organism>
<comment type="caution">
    <text evidence="7">The sequence shown here is derived from an EMBL/GenBank/DDBJ whole genome shotgun (WGS) entry which is preliminary data.</text>
</comment>
<dbReference type="RefSeq" id="WP_133641851.1">
    <property type="nucleotide sequence ID" value="NZ_SNZV01000011.1"/>
</dbReference>
<evidence type="ECO:0000256" key="5">
    <source>
        <dbReference type="ARBA" id="ARBA00023237"/>
    </source>
</evidence>
<comment type="similarity">
    <text evidence="2">Belongs to the SusD family.</text>
</comment>
<dbReference type="GO" id="GO:0009279">
    <property type="term" value="C:cell outer membrane"/>
    <property type="evidence" value="ECO:0007669"/>
    <property type="project" value="UniProtKB-SubCell"/>
</dbReference>
<evidence type="ECO:0000256" key="1">
    <source>
        <dbReference type="ARBA" id="ARBA00004442"/>
    </source>
</evidence>
<dbReference type="AlphaFoldDB" id="A0A4R7CTD8"/>
<evidence type="ECO:0000256" key="4">
    <source>
        <dbReference type="ARBA" id="ARBA00023136"/>
    </source>
</evidence>
<dbReference type="Proteomes" id="UP000294752">
    <property type="component" value="Unassembled WGS sequence"/>
</dbReference>
<protein>
    <submittedName>
        <fullName evidence="7">SusD-like starch-binding protein associating with outer membrane</fullName>
    </submittedName>
</protein>
<evidence type="ECO:0000313" key="8">
    <source>
        <dbReference type="Proteomes" id="UP000294752"/>
    </source>
</evidence>
<dbReference type="InterPro" id="IPR011990">
    <property type="entry name" value="TPR-like_helical_dom_sf"/>
</dbReference>
<keyword evidence="4" id="KW-0472">Membrane</keyword>
<keyword evidence="8" id="KW-1185">Reference proteome</keyword>
<dbReference type="OrthoDB" id="729505at2"/>
<feature type="domain" description="RagB/SusD" evidence="6">
    <location>
        <begin position="375"/>
        <end position="451"/>
    </location>
</feature>
<gene>
    <name evidence="7" type="ORF">B0I21_11115</name>
</gene>
<evidence type="ECO:0000313" key="7">
    <source>
        <dbReference type="EMBL" id="TDS08886.1"/>
    </source>
</evidence>